<proteinExistence type="predicted"/>
<dbReference type="AlphaFoldDB" id="A0A6G1PBX9"/>
<evidence type="ECO:0000313" key="2">
    <source>
        <dbReference type="Proteomes" id="UP000503349"/>
    </source>
</evidence>
<keyword evidence="2" id="KW-1185">Reference proteome</keyword>
<dbReference type="EMBL" id="CM015714">
    <property type="protein sequence ID" value="KAF3687536.1"/>
    <property type="molecule type" value="Genomic_DNA"/>
</dbReference>
<reference evidence="2" key="2">
    <citation type="submission" date="2019-02" db="EMBL/GenBank/DDBJ databases">
        <title>Opniocepnalus argus Var Kimnra genome.</title>
        <authorList>
            <person name="Zhou C."/>
            <person name="Xiao S."/>
        </authorList>
    </citation>
    <scope>NUCLEOTIDE SEQUENCE [LARGE SCALE GENOMIC DNA]</scope>
</reference>
<evidence type="ECO:0000313" key="1">
    <source>
        <dbReference type="EMBL" id="KAF3687536.1"/>
    </source>
</evidence>
<reference evidence="1 2" key="1">
    <citation type="submission" date="2019-02" db="EMBL/GenBank/DDBJ databases">
        <title>Opniocepnalus argus genome.</title>
        <authorList>
            <person name="Zhou C."/>
            <person name="Xiao S."/>
        </authorList>
    </citation>
    <scope>NUCLEOTIDE SEQUENCE [LARGE SCALE GENOMIC DNA]</scope>
    <source>
        <strain evidence="1">OARG1902GOOAL</strain>
        <tissue evidence="1">Muscle</tissue>
    </source>
</reference>
<sequence>MSPGGLCLQVTVPLRGSVISVSGAGNAMPRDCMNFNGRRTCHNTCKAIDQVNGQIPGTCVDNEDANCLPASATTSCASTSVVPGKVTKSHWNNYINNWYNGRSKKCIRKQGCKILPATEALAADRVKSGGISGGISVNRTSMATHNSDQVAPQLSLSAVVKNHRRRKKFRHKKSFYRDTEDVYADNCHPVLIPKQEEEDWENEIQEVTLTDWERMCFGVKPYGPEDVPHFAMQDLSLKQGDMVDLQVTASYSPAVHHPQPVPWFCYSTPTEPDQFADADV</sequence>
<gene>
    <name evidence="1" type="ORF">EXN66_Car003208</name>
</gene>
<dbReference type="Proteomes" id="UP000503349">
    <property type="component" value="Chromosome 3"/>
</dbReference>
<protein>
    <submittedName>
        <fullName evidence="1">Uncharacterized protein</fullName>
    </submittedName>
</protein>
<organism evidence="1 2">
    <name type="scientific">Channa argus</name>
    <name type="common">Northern snakehead</name>
    <name type="synonym">Ophicephalus argus</name>
    <dbReference type="NCBI Taxonomy" id="215402"/>
    <lineage>
        <taxon>Eukaryota</taxon>
        <taxon>Metazoa</taxon>
        <taxon>Chordata</taxon>
        <taxon>Craniata</taxon>
        <taxon>Vertebrata</taxon>
        <taxon>Euteleostomi</taxon>
        <taxon>Actinopterygii</taxon>
        <taxon>Neopterygii</taxon>
        <taxon>Teleostei</taxon>
        <taxon>Neoteleostei</taxon>
        <taxon>Acanthomorphata</taxon>
        <taxon>Anabantaria</taxon>
        <taxon>Anabantiformes</taxon>
        <taxon>Channoidei</taxon>
        <taxon>Channidae</taxon>
        <taxon>Channa</taxon>
    </lineage>
</organism>
<accession>A0A6G1PBX9</accession>
<name>A0A6G1PBX9_CHAAH</name>